<name>A0A3B0VJZ9_9ZZZZ</name>
<dbReference type="EMBL" id="UOEU01001051">
    <property type="protein sequence ID" value="VAW43251.1"/>
    <property type="molecule type" value="Genomic_DNA"/>
</dbReference>
<organism evidence="1">
    <name type="scientific">hydrothermal vent metagenome</name>
    <dbReference type="NCBI Taxonomy" id="652676"/>
    <lineage>
        <taxon>unclassified sequences</taxon>
        <taxon>metagenomes</taxon>
        <taxon>ecological metagenomes</taxon>
    </lineage>
</organism>
<accession>A0A3B0VJZ9</accession>
<reference evidence="1" key="1">
    <citation type="submission" date="2018-06" db="EMBL/GenBank/DDBJ databases">
        <authorList>
            <person name="Zhirakovskaya E."/>
        </authorList>
    </citation>
    <scope>NUCLEOTIDE SEQUENCE</scope>
</reference>
<protein>
    <submittedName>
        <fullName evidence="1">Uncharacterized protein</fullName>
    </submittedName>
</protein>
<evidence type="ECO:0000313" key="1">
    <source>
        <dbReference type="EMBL" id="VAW43251.1"/>
    </source>
</evidence>
<sequence length="38" mass="4077">MNVKETTVTPDPILTGEIFATISQLGSVHNTQPSFNTS</sequence>
<gene>
    <name evidence="1" type="ORF">MNBD_CHLOROFLEXI01-3894</name>
</gene>
<proteinExistence type="predicted"/>
<dbReference type="AlphaFoldDB" id="A0A3B0VJZ9"/>